<feature type="region of interest" description="Disordered" evidence="1">
    <location>
        <begin position="37"/>
        <end position="59"/>
    </location>
</feature>
<dbReference type="Proteomes" id="UP001627154">
    <property type="component" value="Unassembled WGS sequence"/>
</dbReference>
<dbReference type="EMBL" id="JBJJXI010000026">
    <property type="protein sequence ID" value="KAL3404083.1"/>
    <property type="molecule type" value="Genomic_DNA"/>
</dbReference>
<proteinExistence type="predicted"/>
<gene>
    <name evidence="2" type="ORF">TKK_003078</name>
</gene>
<feature type="compositionally biased region" description="Low complexity" evidence="1">
    <location>
        <begin position="96"/>
        <end position="105"/>
    </location>
</feature>
<feature type="compositionally biased region" description="Low complexity" evidence="1">
    <location>
        <begin position="49"/>
        <end position="59"/>
    </location>
</feature>
<evidence type="ECO:0000256" key="1">
    <source>
        <dbReference type="SAM" id="MobiDB-lite"/>
    </source>
</evidence>
<keyword evidence="3" id="KW-1185">Reference proteome</keyword>
<evidence type="ECO:0000313" key="3">
    <source>
        <dbReference type="Proteomes" id="UP001627154"/>
    </source>
</evidence>
<feature type="region of interest" description="Disordered" evidence="1">
    <location>
        <begin position="94"/>
        <end position="122"/>
    </location>
</feature>
<protein>
    <submittedName>
        <fullName evidence="2">Uncharacterized protein</fullName>
    </submittedName>
</protein>
<comment type="caution">
    <text evidence="2">The sequence shown here is derived from an EMBL/GenBank/DDBJ whole genome shotgun (WGS) entry which is preliminary data.</text>
</comment>
<sequence>MQYNALCYFSSCTTGPSAISLFDSFPSRPCRAQPVWLGTAPAKRRGSSKDSSSSSSSSYIAKIDAISAQTRRKSASGEGALNLCERITVDKKVDRTASLASSSWRAAERRRRNASVSASSLS</sequence>
<evidence type="ECO:0000313" key="2">
    <source>
        <dbReference type="EMBL" id="KAL3404083.1"/>
    </source>
</evidence>
<accession>A0ABD2XGS3</accession>
<organism evidence="2 3">
    <name type="scientific">Trichogramma kaykai</name>
    <dbReference type="NCBI Taxonomy" id="54128"/>
    <lineage>
        <taxon>Eukaryota</taxon>
        <taxon>Metazoa</taxon>
        <taxon>Ecdysozoa</taxon>
        <taxon>Arthropoda</taxon>
        <taxon>Hexapoda</taxon>
        <taxon>Insecta</taxon>
        <taxon>Pterygota</taxon>
        <taxon>Neoptera</taxon>
        <taxon>Endopterygota</taxon>
        <taxon>Hymenoptera</taxon>
        <taxon>Apocrita</taxon>
        <taxon>Proctotrupomorpha</taxon>
        <taxon>Chalcidoidea</taxon>
        <taxon>Trichogrammatidae</taxon>
        <taxon>Trichogramma</taxon>
    </lineage>
</organism>
<reference evidence="2 3" key="1">
    <citation type="journal article" date="2024" name="bioRxiv">
        <title>A reference genome for Trichogramma kaykai: A tiny desert-dwelling parasitoid wasp with competing sex-ratio distorters.</title>
        <authorList>
            <person name="Culotta J."/>
            <person name="Lindsey A.R."/>
        </authorList>
    </citation>
    <scope>NUCLEOTIDE SEQUENCE [LARGE SCALE GENOMIC DNA]</scope>
    <source>
        <strain evidence="2 3">KSX58</strain>
    </source>
</reference>
<dbReference type="AlphaFoldDB" id="A0ABD2XGS3"/>
<name>A0ABD2XGS3_9HYME</name>